<name>A0ABP7MKA4_9GAMM</name>
<evidence type="ECO:0000313" key="2">
    <source>
        <dbReference type="Proteomes" id="UP001501565"/>
    </source>
</evidence>
<sequence length="191" mass="22158">MKVFRLRHSPEKFMTFGLDIMMLAEQLGDIDEMLPTLMNYPSANERLLPIWKDVSADFRPLSKTSTEIPDISVWDNTTLLLNEKAFQVLKDYLEFEGEFLPVIAEGEQMYLFNCLTFAKEDFELTEKKFLGGFENGLKSLAFEEDDIKSKLLFKSNMDYCAHLFATSTFKELCEKFNLEGLMFEDSLVNSF</sequence>
<keyword evidence="2" id="KW-1185">Reference proteome</keyword>
<organism evidence="1 2">
    <name type="scientific">Litoribacillus peritrichatus</name>
    <dbReference type="NCBI Taxonomy" id="718191"/>
    <lineage>
        <taxon>Bacteria</taxon>
        <taxon>Pseudomonadati</taxon>
        <taxon>Pseudomonadota</taxon>
        <taxon>Gammaproteobacteria</taxon>
        <taxon>Oceanospirillales</taxon>
        <taxon>Oceanospirillaceae</taxon>
        <taxon>Litoribacillus</taxon>
    </lineage>
</organism>
<comment type="caution">
    <text evidence="1">The sequence shown here is derived from an EMBL/GenBank/DDBJ whole genome shotgun (WGS) entry which is preliminary data.</text>
</comment>
<reference evidence="2" key="1">
    <citation type="journal article" date="2019" name="Int. J. Syst. Evol. Microbiol.">
        <title>The Global Catalogue of Microorganisms (GCM) 10K type strain sequencing project: providing services to taxonomists for standard genome sequencing and annotation.</title>
        <authorList>
            <consortium name="The Broad Institute Genomics Platform"/>
            <consortium name="The Broad Institute Genome Sequencing Center for Infectious Disease"/>
            <person name="Wu L."/>
            <person name="Ma J."/>
        </authorList>
    </citation>
    <scope>NUCLEOTIDE SEQUENCE [LARGE SCALE GENOMIC DNA]</scope>
    <source>
        <strain evidence="2">JCM 17551</strain>
    </source>
</reference>
<accession>A0ABP7MKA4</accession>
<proteinExistence type="predicted"/>
<dbReference type="Proteomes" id="UP001501565">
    <property type="component" value="Unassembled WGS sequence"/>
</dbReference>
<evidence type="ECO:0000313" key="1">
    <source>
        <dbReference type="EMBL" id="GAA3925145.1"/>
    </source>
</evidence>
<dbReference type="EMBL" id="BAABBN010000007">
    <property type="protein sequence ID" value="GAA3925145.1"/>
    <property type="molecule type" value="Genomic_DNA"/>
</dbReference>
<gene>
    <name evidence="1" type="ORF">GCM10022277_21370</name>
</gene>
<protein>
    <submittedName>
        <fullName evidence="1">Uncharacterized protein</fullName>
    </submittedName>
</protein>